<dbReference type="Proteomes" id="UP000515908">
    <property type="component" value="Chromosome 04"/>
</dbReference>
<reference evidence="2 3" key="1">
    <citation type="submission" date="2020-08" db="EMBL/GenBank/DDBJ databases">
        <authorList>
            <person name="Newling K."/>
            <person name="Davey J."/>
            <person name="Forrester S."/>
        </authorList>
    </citation>
    <scope>NUCLEOTIDE SEQUENCE [LARGE SCALE GENOMIC DNA]</scope>
    <source>
        <strain evidence="3">Crithidia deanei Carvalho (ATCC PRA-265)</strain>
    </source>
</reference>
<feature type="compositionally biased region" description="Basic and acidic residues" evidence="1">
    <location>
        <begin position="10"/>
        <end position="20"/>
    </location>
</feature>
<evidence type="ECO:0000256" key="1">
    <source>
        <dbReference type="SAM" id="MobiDB-lite"/>
    </source>
</evidence>
<accession>A0A7G2C527</accession>
<dbReference type="AlphaFoldDB" id="A0A7G2C527"/>
<keyword evidence="3" id="KW-1185">Reference proteome</keyword>
<gene>
    <name evidence="2" type="ORF">ADEAN_000227700</name>
</gene>
<feature type="region of interest" description="Disordered" evidence="1">
    <location>
        <begin position="1"/>
        <end position="28"/>
    </location>
</feature>
<sequence length="360" mass="38825">MGSTPTDKATSPKEASEKKKIVSSQNNNDVLPEQIQLGTVRLVLSTSSLTTESGESLSSKVLKTNPFRKEAFHKSSKDSDNSVKSFSFVGEVQSSGALFWYYAPLESYEKKKLRVEESVVTASAVAAQNARQPPSISAGTSSNVTHVAQFFLRLGNSNTFREYVTCPHQTVDNKRDPSSNIEPLNTEIGRVESVGGHPVPQNVIVDATRYYDDSSIFSPSDGAQTPTLALYTMFEEPEESDLDCSCATTPTLRGCSTASTFVLLAPVLPKSPSSSQRSNPRLKKLRESTNGTTCSSCSTAFLSSSNCGAREEMAEVLPFHPNGSTHARPCISPPTAPASSRRPTNSLLAKRLTITANKQT</sequence>
<feature type="region of interest" description="Disordered" evidence="1">
    <location>
        <begin position="269"/>
        <end position="291"/>
    </location>
</feature>
<dbReference type="EMBL" id="LR877148">
    <property type="protein sequence ID" value="CAD2214826.1"/>
    <property type="molecule type" value="Genomic_DNA"/>
</dbReference>
<organism evidence="2 3">
    <name type="scientific">Angomonas deanei</name>
    <dbReference type="NCBI Taxonomy" id="59799"/>
    <lineage>
        <taxon>Eukaryota</taxon>
        <taxon>Discoba</taxon>
        <taxon>Euglenozoa</taxon>
        <taxon>Kinetoplastea</taxon>
        <taxon>Metakinetoplastina</taxon>
        <taxon>Trypanosomatida</taxon>
        <taxon>Trypanosomatidae</taxon>
        <taxon>Strigomonadinae</taxon>
        <taxon>Angomonas</taxon>
    </lineage>
</organism>
<dbReference type="VEuPathDB" id="TriTrypDB:ADEAN_000227700"/>
<name>A0A7G2C527_9TRYP</name>
<feature type="region of interest" description="Disordered" evidence="1">
    <location>
        <begin position="324"/>
        <end position="344"/>
    </location>
</feature>
<evidence type="ECO:0000313" key="2">
    <source>
        <dbReference type="EMBL" id="CAD2214826.1"/>
    </source>
</evidence>
<protein>
    <submittedName>
        <fullName evidence="2">Uncharacterized protein</fullName>
    </submittedName>
</protein>
<proteinExistence type="predicted"/>
<evidence type="ECO:0000313" key="3">
    <source>
        <dbReference type="Proteomes" id="UP000515908"/>
    </source>
</evidence>